<dbReference type="GO" id="GO:0140359">
    <property type="term" value="F:ABC-type transporter activity"/>
    <property type="evidence" value="ECO:0007669"/>
    <property type="project" value="InterPro"/>
</dbReference>
<keyword evidence="1" id="KW-0472">Membrane</keyword>
<protein>
    <submittedName>
        <fullName evidence="2">ABC transporter permease subunit</fullName>
    </submittedName>
</protein>
<feature type="transmembrane region" description="Helical" evidence="1">
    <location>
        <begin position="143"/>
        <end position="167"/>
    </location>
</feature>
<reference evidence="2 3" key="1">
    <citation type="submission" date="2020-02" db="EMBL/GenBank/DDBJ databases">
        <title>Whole-genome analyses of novel actinobacteria.</title>
        <authorList>
            <person name="Sahin N."/>
            <person name="Tatar D."/>
        </authorList>
    </citation>
    <scope>NUCLEOTIDE SEQUENCE [LARGE SCALE GENOMIC DNA]</scope>
    <source>
        <strain evidence="2 3">SB3404</strain>
    </source>
</reference>
<accession>A0A6G4WSD2</accession>
<feature type="transmembrane region" description="Helical" evidence="1">
    <location>
        <begin position="179"/>
        <end position="202"/>
    </location>
</feature>
<dbReference type="Pfam" id="PF12679">
    <property type="entry name" value="ABC2_membrane_2"/>
    <property type="match status" value="1"/>
</dbReference>
<name>A0A6G4WSD2_9ACTN</name>
<dbReference type="AlphaFoldDB" id="A0A6G4WSD2"/>
<dbReference type="Proteomes" id="UP000477722">
    <property type="component" value="Unassembled WGS sequence"/>
</dbReference>
<dbReference type="EMBL" id="JAAKZZ010000022">
    <property type="protein sequence ID" value="NGO67537.1"/>
    <property type="molecule type" value="Genomic_DNA"/>
</dbReference>
<comment type="caution">
    <text evidence="2">The sequence shown here is derived from an EMBL/GenBank/DDBJ whole genome shotgun (WGS) entry which is preliminary data.</text>
</comment>
<dbReference type="RefSeq" id="WP_165297197.1">
    <property type="nucleotide sequence ID" value="NZ_JAAKZZ010000022.1"/>
</dbReference>
<gene>
    <name evidence="2" type="ORF">G5C65_04035</name>
</gene>
<organism evidence="2 3">
    <name type="scientific">Streptomyces boncukensis</name>
    <dbReference type="NCBI Taxonomy" id="2711219"/>
    <lineage>
        <taxon>Bacteria</taxon>
        <taxon>Bacillati</taxon>
        <taxon>Actinomycetota</taxon>
        <taxon>Actinomycetes</taxon>
        <taxon>Kitasatosporales</taxon>
        <taxon>Streptomycetaceae</taxon>
        <taxon>Streptomyces</taxon>
    </lineage>
</organism>
<evidence type="ECO:0000313" key="3">
    <source>
        <dbReference type="Proteomes" id="UP000477722"/>
    </source>
</evidence>
<feature type="transmembrane region" description="Helical" evidence="1">
    <location>
        <begin position="209"/>
        <end position="232"/>
    </location>
</feature>
<feature type="transmembrane region" description="Helical" evidence="1">
    <location>
        <begin position="103"/>
        <end position="122"/>
    </location>
</feature>
<evidence type="ECO:0000313" key="2">
    <source>
        <dbReference type="EMBL" id="NGO67537.1"/>
    </source>
</evidence>
<keyword evidence="1" id="KW-1133">Transmembrane helix</keyword>
<evidence type="ECO:0000256" key="1">
    <source>
        <dbReference type="SAM" id="Phobius"/>
    </source>
</evidence>
<keyword evidence="3" id="KW-1185">Reference proteome</keyword>
<feature type="transmembrane region" description="Helical" evidence="1">
    <location>
        <begin position="61"/>
        <end position="83"/>
    </location>
</feature>
<sequence length="305" mass="32115">MSSEPTTTAPAPAQRGQDVIHNIGYRRYEGQRLGRSYARRSLFIQSLRGAFGLGRSAKSKVLPMILLAATSLPAAIVVAVSVATNADELPVGYPEYVLLLQPVIGIFLAAVAPQMVSLDLRFKTTPLYFSRPIERSDYVAAKYAALSAAVFVVIAAPVVIMYAGAMLAKLDFGDETKGFFQGLVFCVVFALLHAALAAYLAALTPRRGFGIAAVIVVLTVPYFLMSALQAIADEQDSLSAVGWLALGSPGTLMDGLQSKFLGGASGFPGGHGLSNAQGALSLLVIAALIAGSYALLSRRYRKAGL</sequence>
<proteinExistence type="predicted"/>
<feature type="transmembrane region" description="Helical" evidence="1">
    <location>
        <begin position="276"/>
        <end position="296"/>
    </location>
</feature>
<dbReference type="GO" id="GO:0005886">
    <property type="term" value="C:plasma membrane"/>
    <property type="evidence" value="ECO:0007669"/>
    <property type="project" value="UniProtKB-SubCell"/>
</dbReference>
<keyword evidence="1" id="KW-0812">Transmembrane</keyword>